<gene>
    <name evidence="2" type="ORF">KIF53_09510</name>
</gene>
<accession>A0ABS7FEF4</accession>
<comment type="caution">
    <text evidence="2">The sequence shown here is derived from an EMBL/GenBank/DDBJ whole genome shotgun (WGS) entry which is preliminary data.</text>
</comment>
<keyword evidence="3" id="KW-1185">Reference proteome</keyword>
<protein>
    <submittedName>
        <fullName evidence="2">Uncharacterized protein</fullName>
    </submittedName>
</protein>
<name>A0ABS7FEF4_9NEIS</name>
<evidence type="ECO:0000313" key="3">
    <source>
        <dbReference type="Proteomes" id="UP000711178"/>
    </source>
</evidence>
<feature type="region of interest" description="Disordered" evidence="1">
    <location>
        <begin position="129"/>
        <end position="165"/>
    </location>
</feature>
<feature type="region of interest" description="Disordered" evidence="1">
    <location>
        <begin position="33"/>
        <end position="67"/>
    </location>
</feature>
<proteinExistence type="predicted"/>
<dbReference type="EMBL" id="JAHDTB010000006">
    <property type="protein sequence ID" value="MBW8287860.1"/>
    <property type="molecule type" value="Genomic_DNA"/>
</dbReference>
<feature type="compositionally biased region" description="Polar residues" evidence="1">
    <location>
        <begin position="132"/>
        <end position="143"/>
    </location>
</feature>
<dbReference type="GeneID" id="89687529"/>
<sequence length="270" mass="28610">MNQQGTSTHKGYQKGGECGKIASPTLSAAIGRASDPCRAAVAMQDPKGESNRPTRGGVQPPGAHALRGWDGLRIDRNYANPYTAEQVLNTPTRSSAPRLNRGIFAPTFSSEAALRRLASGQCRVAVAMQDPQGKSNRPSTSGVQPPGTLLPLNKAEGDLNKSRRRTDMSAISPRASSDADILARLRRFPSIAPLIDAALRPDTCAANAHALNTAAVRLQEARMLLTLAMSSGELLAETPACNALIVLERLLEQVDDLLMVALVDGRKGGV</sequence>
<dbReference type="RefSeq" id="WP_146008435.1">
    <property type="nucleotide sequence ID" value="NZ_CP142381.1"/>
</dbReference>
<dbReference type="Proteomes" id="UP000711178">
    <property type="component" value="Unassembled WGS sequence"/>
</dbReference>
<evidence type="ECO:0000313" key="2">
    <source>
        <dbReference type="EMBL" id="MBW8287860.1"/>
    </source>
</evidence>
<reference evidence="2 3" key="1">
    <citation type="submission" date="2021-05" db="EMBL/GenBank/DDBJ databases">
        <title>Draft Whole Genome Sequencing Of Biosensor Chromobacterium violaceum Strain CV026 Reveals A Regulatory RNA In Chromobacterium violaceum Phenotype Regulatory Network.</title>
        <authorList>
            <person name="Hong K.W."/>
            <person name="Chan K.G."/>
            <person name="Chang C.-Y."/>
        </authorList>
    </citation>
    <scope>NUCLEOTIDE SEQUENCE [LARGE SCALE GENOMIC DNA]</scope>
    <source>
        <strain evidence="2 3">ATCC 31532</strain>
    </source>
</reference>
<evidence type="ECO:0000256" key="1">
    <source>
        <dbReference type="SAM" id="MobiDB-lite"/>
    </source>
</evidence>
<organism evidence="2 3">
    <name type="scientific">Chromobacterium subtsugae</name>
    <dbReference type="NCBI Taxonomy" id="251747"/>
    <lineage>
        <taxon>Bacteria</taxon>
        <taxon>Pseudomonadati</taxon>
        <taxon>Pseudomonadota</taxon>
        <taxon>Betaproteobacteria</taxon>
        <taxon>Neisseriales</taxon>
        <taxon>Chromobacteriaceae</taxon>
        <taxon>Chromobacterium</taxon>
    </lineage>
</organism>
<feature type="compositionally biased region" description="Basic and acidic residues" evidence="1">
    <location>
        <begin position="155"/>
        <end position="165"/>
    </location>
</feature>